<evidence type="ECO:0000313" key="3">
    <source>
        <dbReference type="Proteomes" id="UP000782519"/>
    </source>
</evidence>
<feature type="transmembrane region" description="Helical" evidence="1">
    <location>
        <begin position="419"/>
        <end position="438"/>
    </location>
</feature>
<evidence type="ECO:0000256" key="1">
    <source>
        <dbReference type="SAM" id="Phobius"/>
    </source>
</evidence>
<keyword evidence="1" id="KW-1133">Transmembrane helix</keyword>
<dbReference type="EMBL" id="JACRJB010000010">
    <property type="protein sequence ID" value="MBI5128501.1"/>
    <property type="molecule type" value="Genomic_DNA"/>
</dbReference>
<evidence type="ECO:0000313" key="2">
    <source>
        <dbReference type="EMBL" id="MBI5128501.1"/>
    </source>
</evidence>
<evidence type="ECO:0008006" key="4">
    <source>
        <dbReference type="Google" id="ProtNLM"/>
    </source>
</evidence>
<feature type="transmembrane region" description="Helical" evidence="1">
    <location>
        <begin position="133"/>
        <end position="155"/>
    </location>
</feature>
<sequence>MLADRRTVRAIAIAGRRAASAIYASFVDLGHHRWAIGALLGGCIWLYGGFILRTYAGADFPPAVSYALNFQIALDHGQLPPRMVEFPREFQLGMGTVDHTPPTPDAPVFQYYAFLPSALAYPWLSFGIKGPEALGWVILSTFALGAICLYLTALLLGARRNLALLAAWSYLVSPWLISNIYGRGGVAEGVSHALLPLLGLGIACAWTGRHRAAIIATATGIAGLALAHNIFLLHGALFCGLVISCEGIFAVVAIWRDTGGKPATYLARAASLAVGLGLGLAVSSWQWMPAYMAVGDTSFAGQVAHTYVQDFASWSGIFGFPKTYSYAGSQTPFFFTIGWWSIPSLMLAVWLTPAGRRLQAVALAGVFIAYFVLTYAPGFGYALLPSAFNATQVTFRTLAFLSFAGALALALVRWQPGWITTLALLFAMTASQLAVIYYPEPVFRYTDDQYLKGWEVNAFHAYPRYLSSTFRVRGDGGLISENIIHLATWRDETGAKSRPVGLRMIGQTMKTIEKPFQLWLGRVDQEPDDIPGNAVSVDSDRFDVTVPIPESPDDLRVFFTGSIASGAMAAIYLERAYLIERLAASYVYSDALMRTEATGLRRTFGILPERLRDFSPAPSNGYVVEIPMVYNRFLVARQDDSPLKSWVDFNYRLNVRVPDLARPIVVAYEIPQPIWWLSAAGLAALMLVMMSGGAKSLSRFDRRLGDPSGAGPR</sequence>
<dbReference type="AlphaFoldDB" id="A0A933RTU8"/>
<comment type="caution">
    <text evidence="2">The sequence shown here is derived from an EMBL/GenBank/DDBJ whole genome shotgun (WGS) entry which is preliminary data.</text>
</comment>
<feature type="transmembrane region" description="Helical" evidence="1">
    <location>
        <begin position="674"/>
        <end position="694"/>
    </location>
</feature>
<feature type="transmembrane region" description="Helical" evidence="1">
    <location>
        <begin position="187"/>
        <end position="206"/>
    </location>
</feature>
<feature type="transmembrane region" description="Helical" evidence="1">
    <location>
        <begin position="393"/>
        <end position="412"/>
    </location>
</feature>
<feature type="transmembrane region" description="Helical" evidence="1">
    <location>
        <begin position="333"/>
        <end position="353"/>
    </location>
</feature>
<feature type="transmembrane region" description="Helical" evidence="1">
    <location>
        <begin position="267"/>
        <end position="288"/>
    </location>
</feature>
<feature type="transmembrane region" description="Helical" evidence="1">
    <location>
        <begin position="34"/>
        <end position="56"/>
    </location>
</feature>
<feature type="transmembrane region" description="Helical" evidence="1">
    <location>
        <begin position="162"/>
        <end position="181"/>
    </location>
</feature>
<gene>
    <name evidence="2" type="ORF">HZA66_03595</name>
</gene>
<name>A0A933RTU8_RHOPL</name>
<keyword evidence="1" id="KW-0472">Membrane</keyword>
<feature type="transmembrane region" description="Helical" evidence="1">
    <location>
        <begin position="360"/>
        <end position="381"/>
    </location>
</feature>
<feature type="transmembrane region" description="Helical" evidence="1">
    <location>
        <begin position="237"/>
        <end position="255"/>
    </location>
</feature>
<reference evidence="2" key="1">
    <citation type="submission" date="2020-07" db="EMBL/GenBank/DDBJ databases">
        <title>Huge and variable diversity of episymbiotic CPR bacteria and DPANN archaea in groundwater ecosystems.</title>
        <authorList>
            <person name="He C.Y."/>
            <person name="Keren R."/>
            <person name="Whittaker M."/>
            <person name="Farag I.F."/>
            <person name="Doudna J."/>
            <person name="Cate J.H.D."/>
            <person name="Banfield J.F."/>
        </authorList>
    </citation>
    <scope>NUCLEOTIDE SEQUENCE</scope>
    <source>
        <strain evidence="2">NC_groundwater_1818_Pr3_B-0.1um_66_35</strain>
    </source>
</reference>
<organism evidence="2 3">
    <name type="scientific">Rhodopseudomonas palustris</name>
    <dbReference type="NCBI Taxonomy" id="1076"/>
    <lineage>
        <taxon>Bacteria</taxon>
        <taxon>Pseudomonadati</taxon>
        <taxon>Pseudomonadota</taxon>
        <taxon>Alphaproteobacteria</taxon>
        <taxon>Hyphomicrobiales</taxon>
        <taxon>Nitrobacteraceae</taxon>
        <taxon>Rhodopseudomonas</taxon>
    </lineage>
</organism>
<dbReference type="Proteomes" id="UP000782519">
    <property type="component" value="Unassembled WGS sequence"/>
</dbReference>
<protein>
    <recommendedName>
        <fullName evidence="4">Membrane protein 6-pyruvoyl-tetrahydropterin synthase-related domain-containing protein</fullName>
    </recommendedName>
</protein>
<keyword evidence="1" id="KW-0812">Transmembrane</keyword>
<accession>A0A933RTU8</accession>
<proteinExistence type="predicted"/>